<dbReference type="Proteomes" id="UP000663929">
    <property type="component" value="Chromosome"/>
</dbReference>
<sequence>MEIFLVRHPPVHTKGSHCYGSSDVPLIPEWQKGARAALSLLPESGDAQVWTSPLGRCTQMADLYESQAPRDARLREMDFGSWENRLWRAIPRAEVDAWVADIVAYRPPDGESFFEVIERVREFWGDRLRPESAQPVVIFTHAGVIKALLAVLAGLAPHIAARFQLDYNSVTKIGVARDWARVDFVNRVGLSPGGDLGPLPRPPSK</sequence>
<dbReference type="GO" id="GO:0005737">
    <property type="term" value="C:cytoplasm"/>
    <property type="evidence" value="ECO:0007669"/>
    <property type="project" value="TreeGrafter"/>
</dbReference>
<dbReference type="PANTHER" id="PTHR48100:SF59">
    <property type="entry name" value="ADENOSYLCOBALAMIN_ALPHA-RIBAZOLE PHOSPHATASE"/>
    <property type="match status" value="1"/>
</dbReference>
<dbReference type="Pfam" id="PF00300">
    <property type="entry name" value="His_Phos_1"/>
    <property type="match status" value="1"/>
</dbReference>
<evidence type="ECO:0000313" key="2">
    <source>
        <dbReference type="Proteomes" id="UP000663929"/>
    </source>
</evidence>
<dbReference type="SMART" id="SM00855">
    <property type="entry name" value="PGAM"/>
    <property type="match status" value="1"/>
</dbReference>
<name>A0A8A4TQY9_SULCO</name>
<dbReference type="RefSeq" id="WP_237382497.1">
    <property type="nucleotide sequence ID" value="NZ_CP071793.1"/>
</dbReference>
<protein>
    <submittedName>
        <fullName evidence="1">Histidine phosphatase family protein</fullName>
    </submittedName>
</protein>
<dbReference type="Gene3D" id="3.40.50.1240">
    <property type="entry name" value="Phosphoglycerate mutase-like"/>
    <property type="match status" value="1"/>
</dbReference>
<organism evidence="1 2">
    <name type="scientific">Sulfidibacter corallicola</name>
    <dbReference type="NCBI Taxonomy" id="2818388"/>
    <lineage>
        <taxon>Bacteria</taxon>
        <taxon>Pseudomonadati</taxon>
        <taxon>Acidobacteriota</taxon>
        <taxon>Holophagae</taxon>
        <taxon>Acanthopleuribacterales</taxon>
        <taxon>Acanthopleuribacteraceae</taxon>
        <taxon>Sulfidibacter</taxon>
    </lineage>
</organism>
<reference evidence="1" key="1">
    <citation type="submission" date="2021-03" db="EMBL/GenBank/DDBJ databases">
        <title>Acanthopleuribacteraceae sp. M133.</title>
        <authorList>
            <person name="Wang G."/>
        </authorList>
    </citation>
    <scope>NUCLEOTIDE SEQUENCE</scope>
    <source>
        <strain evidence="1">M133</strain>
    </source>
</reference>
<dbReference type="AlphaFoldDB" id="A0A8A4TQY9"/>
<dbReference type="InterPro" id="IPR050275">
    <property type="entry name" value="PGM_Phosphatase"/>
</dbReference>
<dbReference type="InterPro" id="IPR013078">
    <property type="entry name" value="His_Pase_superF_clade-1"/>
</dbReference>
<accession>A0A8A4TQY9</accession>
<dbReference type="CDD" id="cd07067">
    <property type="entry name" value="HP_PGM_like"/>
    <property type="match status" value="1"/>
</dbReference>
<gene>
    <name evidence="1" type="ORF">J3U87_07940</name>
</gene>
<dbReference type="PANTHER" id="PTHR48100">
    <property type="entry name" value="BROAD-SPECIFICITY PHOSPHATASE YOR283W-RELATED"/>
    <property type="match status" value="1"/>
</dbReference>
<dbReference type="GO" id="GO:0016791">
    <property type="term" value="F:phosphatase activity"/>
    <property type="evidence" value="ECO:0007669"/>
    <property type="project" value="TreeGrafter"/>
</dbReference>
<proteinExistence type="predicted"/>
<evidence type="ECO:0000313" key="1">
    <source>
        <dbReference type="EMBL" id="QTD52389.1"/>
    </source>
</evidence>
<dbReference type="KEGG" id="scor:J3U87_07940"/>
<dbReference type="SUPFAM" id="SSF53254">
    <property type="entry name" value="Phosphoglycerate mutase-like"/>
    <property type="match status" value="1"/>
</dbReference>
<dbReference type="InterPro" id="IPR029033">
    <property type="entry name" value="His_PPase_superfam"/>
</dbReference>
<dbReference type="EMBL" id="CP071793">
    <property type="protein sequence ID" value="QTD52389.1"/>
    <property type="molecule type" value="Genomic_DNA"/>
</dbReference>
<keyword evidence="2" id="KW-1185">Reference proteome</keyword>